<organism evidence="2 3">
    <name type="scientific">Oldenlandia corymbosa var. corymbosa</name>
    <dbReference type="NCBI Taxonomy" id="529605"/>
    <lineage>
        <taxon>Eukaryota</taxon>
        <taxon>Viridiplantae</taxon>
        <taxon>Streptophyta</taxon>
        <taxon>Embryophyta</taxon>
        <taxon>Tracheophyta</taxon>
        <taxon>Spermatophyta</taxon>
        <taxon>Magnoliopsida</taxon>
        <taxon>eudicotyledons</taxon>
        <taxon>Gunneridae</taxon>
        <taxon>Pentapetalae</taxon>
        <taxon>asterids</taxon>
        <taxon>lamiids</taxon>
        <taxon>Gentianales</taxon>
        <taxon>Rubiaceae</taxon>
        <taxon>Rubioideae</taxon>
        <taxon>Spermacoceae</taxon>
        <taxon>Hedyotis-Oldenlandia complex</taxon>
        <taxon>Oldenlandia</taxon>
    </lineage>
</organism>
<dbReference type="InterPro" id="IPR037045">
    <property type="entry name" value="S8pro/Inhibitor_I9_sf"/>
</dbReference>
<gene>
    <name evidence="2" type="ORF">OLC1_LOCUS21415</name>
</gene>
<name>A0AAV1E6L5_OLDCO</name>
<sequence length="118" mass="12792">MKMAMPKFEISFASSAQSVWMLILTLYFLAAGNGSMAVTMDAYLVFIDQPNGQEIMPFAVQILSSVLDSPTAAVKAIEYVQTFTGPGFSAVLTRDQASQLQSQPGVLSVEKTKKFSLD</sequence>
<dbReference type="InterPro" id="IPR054059">
    <property type="entry name" value="MORF/ORRM1/DAG-like_MORF"/>
</dbReference>
<reference evidence="2" key="1">
    <citation type="submission" date="2023-03" db="EMBL/GenBank/DDBJ databases">
        <authorList>
            <person name="Julca I."/>
        </authorList>
    </citation>
    <scope>NUCLEOTIDE SEQUENCE</scope>
</reference>
<protein>
    <submittedName>
        <fullName evidence="2">OLC1v1015554C1</fullName>
    </submittedName>
</protein>
<dbReference type="AlphaFoldDB" id="A0AAV1E6L5"/>
<dbReference type="Proteomes" id="UP001161247">
    <property type="component" value="Chromosome 8"/>
</dbReference>
<evidence type="ECO:0000259" key="1">
    <source>
        <dbReference type="Pfam" id="PF21864"/>
    </source>
</evidence>
<dbReference type="Gene3D" id="3.30.70.80">
    <property type="entry name" value="Peptidase S8 propeptide/proteinase inhibitor I9"/>
    <property type="match status" value="1"/>
</dbReference>
<dbReference type="PANTHER" id="PTHR48222:SF4">
    <property type="entry name" value="PROTEINASE INHIBITOR, PROPEPTIDE"/>
    <property type="match status" value="1"/>
</dbReference>
<keyword evidence="3" id="KW-1185">Reference proteome</keyword>
<dbReference type="PANTHER" id="PTHR48222">
    <property type="entry name" value="PROTEINASE INHIBITOR, PROPEPTIDE"/>
    <property type="match status" value="1"/>
</dbReference>
<proteinExistence type="predicted"/>
<evidence type="ECO:0000313" key="3">
    <source>
        <dbReference type="Proteomes" id="UP001161247"/>
    </source>
</evidence>
<accession>A0AAV1E6L5</accession>
<evidence type="ECO:0000313" key="2">
    <source>
        <dbReference type="EMBL" id="CAI9114760.1"/>
    </source>
</evidence>
<dbReference type="Pfam" id="PF21864">
    <property type="entry name" value="MORF_dom"/>
    <property type="match status" value="1"/>
</dbReference>
<dbReference type="EMBL" id="OX459125">
    <property type="protein sequence ID" value="CAI9114760.1"/>
    <property type="molecule type" value="Genomic_DNA"/>
</dbReference>
<feature type="domain" description="MORF/ORRM1/DAG-like MORF" evidence="1">
    <location>
        <begin position="44"/>
        <end position="116"/>
    </location>
</feature>